<dbReference type="SUPFAM" id="SSF63748">
    <property type="entry name" value="Tudor/PWWP/MBT"/>
    <property type="match status" value="2"/>
</dbReference>
<evidence type="ECO:0000256" key="10">
    <source>
        <dbReference type="ARBA" id="ARBA00022833"/>
    </source>
</evidence>
<dbReference type="CDD" id="cd20144">
    <property type="entry name" value="PWWP_NSD_rpt1"/>
    <property type="match status" value="1"/>
</dbReference>
<evidence type="ECO:0000256" key="2">
    <source>
        <dbReference type="ARBA" id="ARBA00004286"/>
    </source>
</evidence>
<organism evidence="14 15">
    <name type="scientific">Biomphalaria glabrata</name>
    <name type="common">Bloodfluke planorb</name>
    <name type="synonym">Freshwater snail</name>
    <dbReference type="NCBI Taxonomy" id="6526"/>
    <lineage>
        <taxon>Eukaryota</taxon>
        <taxon>Metazoa</taxon>
        <taxon>Spiralia</taxon>
        <taxon>Lophotrochozoa</taxon>
        <taxon>Mollusca</taxon>
        <taxon>Gastropoda</taxon>
        <taxon>Heterobranchia</taxon>
        <taxon>Euthyneura</taxon>
        <taxon>Panpulmonata</taxon>
        <taxon>Hygrophila</taxon>
        <taxon>Lymnaeoidea</taxon>
        <taxon>Planorbidae</taxon>
        <taxon>Biomphalaria</taxon>
    </lineage>
</organism>
<dbReference type="CDD" id="cd15566">
    <property type="entry name" value="PHD3_NSD"/>
    <property type="match status" value="1"/>
</dbReference>
<evidence type="ECO:0000256" key="1">
    <source>
        <dbReference type="ARBA" id="ARBA00004123"/>
    </source>
</evidence>
<dbReference type="InterPro" id="IPR013083">
    <property type="entry name" value="Znf_RING/FYVE/PHD"/>
</dbReference>
<evidence type="ECO:0000256" key="9">
    <source>
        <dbReference type="ARBA" id="ARBA00022771"/>
    </source>
</evidence>
<keyword evidence="4" id="KW-0489">Methyltransferase</keyword>
<feature type="domain" description="PWWP" evidence="13">
    <location>
        <begin position="99"/>
        <end position="167"/>
    </location>
</feature>
<dbReference type="GO" id="GO:0008270">
    <property type="term" value="F:zinc ion binding"/>
    <property type="evidence" value="ECO:0007669"/>
    <property type="project" value="UniProtKB-KW"/>
</dbReference>
<dbReference type="GO" id="GO:0005694">
    <property type="term" value="C:chromosome"/>
    <property type="evidence" value="ECO:0007669"/>
    <property type="project" value="UniProtKB-SubCell"/>
</dbReference>
<evidence type="ECO:0000256" key="7">
    <source>
        <dbReference type="ARBA" id="ARBA00022723"/>
    </source>
</evidence>
<keyword evidence="5" id="KW-0808">Transferase</keyword>
<keyword evidence="3" id="KW-0158">Chromosome</keyword>
<evidence type="ECO:0000256" key="8">
    <source>
        <dbReference type="ARBA" id="ARBA00022737"/>
    </source>
</evidence>
<keyword evidence="8" id="KW-0677">Repeat</keyword>
<keyword evidence="11" id="KW-0539">Nucleus</keyword>
<dbReference type="PROSITE" id="PS50812">
    <property type="entry name" value="PWWP"/>
    <property type="match status" value="2"/>
</dbReference>
<comment type="subcellular location">
    <subcellularLocation>
        <location evidence="2">Chromosome</location>
    </subcellularLocation>
    <subcellularLocation>
        <location evidence="1">Nucleus</location>
    </subcellularLocation>
</comment>
<dbReference type="RefSeq" id="XP_055867594.1">
    <property type="nucleotide sequence ID" value="XM_056011619.1"/>
</dbReference>
<dbReference type="GO" id="GO:0008168">
    <property type="term" value="F:methyltransferase activity"/>
    <property type="evidence" value="ECO:0007669"/>
    <property type="project" value="UniProtKB-KW"/>
</dbReference>
<dbReference type="Proteomes" id="UP001165740">
    <property type="component" value="Chromosome 14"/>
</dbReference>
<dbReference type="InterPro" id="IPR055198">
    <property type="entry name" value="NSD_PHD"/>
</dbReference>
<dbReference type="GeneID" id="129922996"/>
<feature type="domain" description="PWWP" evidence="13">
    <location>
        <begin position="593"/>
        <end position="655"/>
    </location>
</feature>
<dbReference type="SMART" id="SM00249">
    <property type="entry name" value="PHD"/>
    <property type="match status" value="4"/>
</dbReference>
<proteinExistence type="predicted"/>
<evidence type="ECO:0000256" key="3">
    <source>
        <dbReference type="ARBA" id="ARBA00022454"/>
    </source>
</evidence>
<dbReference type="AlphaFoldDB" id="A0A9W2YY01"/>
<feature type="region of interest" description="Disordered" evidence="12">
    <location>
        <begin position="1"/>
        <end position="28"/>
    </location>
</feature>
<keyword evidence="10" id="KW-0862">Zinc</keyword>
<dbReference type="Gene3D" id="2.30.30.140">
    <property type="match status" value="2"/>
</dbReference>
<evidence type="ECO:0000256" key="11">
    <source>
        <dbReference type="ARBA" id="ARBA00023242"/>
    </source>
</evidence>
<dbReference type="InterPro" id="IPR036910">
    <property type="entry name" value="HMG_box_dom_sf"/>
</dbReference>
<name>A0A9W2YY01_BIOGL</name>
<evidence type="ECO:0000256" key="12">
    <source>
        <dbReference type="SAM" id="MobiDB-lite"/>
    </source>
</evidence>
<dbReference type="SUPFAM" id="SSF57903">
    <property type="entry name" value="FYVE/PHD zinc finger"/>
    <property type="match status" value="1"/>
</dbReference>
<dbReference type="InterPro" id="IPR001965">
    <property type="entry name" value="Znf_PHD"/>
</dbReference>
<accession>A0A9W2YY01</accession>
<keyword evidence="7" id="KW-0479">Metal-binding</keyword>
<dbReference type="GO" id="GO:0006338">
    <property type="term" value="P:chromatin remodeling"/>
    <property type="evidence" value="ECO:0007669"/>
    <property type="project" value="UniProtKB-ARBA"/>
</dbReference>
<dbReference type="Pfam" id="PF22908">
    <property type="entry name" value="PHD_NSD"/>
    <property type="match status" value="1"/>
</dbReference>
<reference evidence="15" key="1">
    <citation type="submission" date="2025-08" db="UniProtKB">
        <authorList>
            <consortium name="RefSeq"/>
        </authorList>
    </citation>
    <scope>IDENTIFICATION</scope>
</reference>
<evidence type="ECO:0000256" key="5">
    <source>
        <dbReference type="ARBA" id="ARBA00022679"/>
    </source>
</evidence>
<evidence type="ECO:0000313" key="14">
    <source>
        <dbReference type="Proteomes" id="UP001165740"/>
    </source>
</evidence>
<dbReference type="InterPro" id="IPR000313">
    <property type="entry name" value="PWWP_dom"/>
</dbReference>
<evidence type="ECO:0000256" key="4">
    <source>
        <dbReference type="ARBA" id="ARBA00022603"/>
    </source>
</evidence>
<feature type="region of interest" description="Disordered" evidence="12">
    <location>
        <begin position="695"/>
        <end position="724"/>
    </location>
</feature>
<keyword evidence="6" id="KW-0949">S-adenosyl-L-methionine</keyword>
<dbReference type="Gene3D" id="3.30.40.10">
    <property type="entry name" value="Zinc/RING finger domain, C3HC4 (zinc finger)"/>
    <property type="match status" value="1"/>
</dbReference>
<dbReference type="OrthoDB" id="6053805at2759"/>
<keyword evidence="14" id="KW-1185">Reference proteome</keyword>
<keyword evidence="9" id="KW-0863">Zinc-finger</keyword>
<dbReference type="GO" id="GO:0005634">
    <property type="term" value="C:nucleus"/>
    <property type="evidence" value="ECO:0007669"/>
    <property type="project" value="UniProtKB-SubCell"/>
</dbReference>
<dbReference type="GO" id="GO:0032259">
    <property type="term" value="P:methylation"/>
    <property type="evidence" value="ECO:0007669"/>
    <property type="project" value="UniProtKB-KW"/>
</dbReference>
<evidence type="ECO:0000256" key="6">
    <source>
        <dbReference type="ARBA" id="ARBA00022691"/>
    </source>
</evidence>
<dbReference type="InterPro" id="IPR055197">
    <property type="entry name" value="PHDvar_NSD"/>
</dbReference>
<dbReference type="InterPro" id="IPR050777">
    <property type="entry name" value="SET2_Histone-Lys_MeTrsfase"/>
</dbReference>
<evidence type="ECO:0000259" key="13">
    <source>
        <dbReference type="PROSITE" id="PS50812"/>
    </source>
</evidence>
<protein>
    <submittedName>
        <fullName evidence="15">Histone-lysine N-methyltransferase NSD3-like</fullName>
    </submittedName>
</protein>
<dbReference type="SUPFAM" id="SSF47095">
    <property type="entry name" value="HMG-box"/>
    <property type="match status" value="1"/>
</dbReference>
<dbReference type="PANTHER" id="PTHR22884">
    <property type="entry name" value="SET DOMAIN PROTEINS"/>
    <property type="match status" value="1"/>
</dbReference>
<dbReference type="CDD" id="cd05838">
    <property type="entry name" value="PWWP_NSD_rpt2"/>
    <property type="match status" value="1"/>
</dbReference>
<sequence length="724" mass="83512">MPKLKLTMESSNTEFKSSEEISRSTASNRKIDKDLTQESLKVKDGNLIPSSRKVVYLRLSQFPSKANLHKMIQDADQNEASLRKSQKLCSRKKGSKYQLGDMFWAKIRGYPFWPCMISRDPFNNMHTKSRHTTDEERSSHVFHVQFFGRGYYRSWVNETSLLEYHGREHFFEMAKYGPEDILRKCWRPSDYKVSPAWFPSWHLAVIEAERAFKLSIEDRREQCTFQYMYRIGRKEYSVQKMVERVRRKLFGLPEDASCIDEGQQVTETSKQVRIKRKIPKGNFDVFYERRARILENLHPDWNMLTVLKHLQEEWAELSDTEKCLYKVRSSIASHVHKYVTGGIKKHKEKEITGLRQIKINPDSLDLQLVQLVNVLSGFETKQECKVCRRKGRQLQICKGACHQYIHLSCGILKDTGVTFCSECSAVEKVCFACKNPDGTTLKCNDINCCMYYHEDCATKYQQTKGALPAFVCLLHKCSTCSIDKENSPLVRCILCPTAYHASELCIAAGSIMKTSNTMVCSKHYKSVQQRHQLDKFNANRCLDCPQDKVVNCSLCPAAYCSDCMGEGQALAKTKKSKNTWLCSDCKMDKRPLYGDIVWAKVKFFKWWPAEVCHPSRIPDKFQLKTCQAGRFPIRFFGSYDYAWIHQGRMLPYGKVKEALDCGYNSGDLQYIYRRAIAEAEVAHQYCLTFRQSGGNVEASSTPDLVKPESSPNSSVLEAQTEKKK</sequence>
<evidence type="ECO:0000313" key="15">
    <source>
        <dbReference type="RefSeq" id="XP_055867594.1"/>
    </source>
</evidence>
<dbReference type="Pfam" id="PF23004">
    <property type="entry name" value="PHDvar_NSD"/>
    <property type="match status" value="1"/>
</dbReference>
<dbReference type="OMA" id="CNDINCC"/>
<gene>
    <name evidence="15" type="primary">LOC129922996</name>
</gene>
<dbReference type="InterPro" id="IPR011011">
    <property type="entry name" value="Znf_FYVE_PHD"/>
</dbReference>
<dbReference type="SMART" id="SM00293">
    <property type="entry name" value="PWWP"/>
    <property type="match status" value="2"/>
</dbReference>
<dbReference type="Pfam" id="PF00855">
    <property type="entry name" value="PWWP"/>
    <property type="match status" value="2"/>
</dbReference>